<evidence type="ECO:0000256" key="1">
    <source>
        <dbReference type="ARBA" id="ARBA00000491"/>
    </source>
</evidence>
<evidence type="ECO:0000256" key="7">
    <source>
        <dbReference type="ARBA" id="ARBA00022605"/>
    </source>
</evidence>
<dbReference type="RefSeq" id="WP_031054482.1">
    <property type="nucleotide sequence ID" value="NZ_JBHSPX010000009.1"/>
</dbReference>
<dbReference type="Gene3D" id="3.20.19.10">
    <property type="entry name" value="Aconitase, domain 4"/>
    <property type="match status" value="1"/>
</dbReference>
<keyword evidence="9 10" id="KW-0100">Branched-chain amino acid biosynthesis</keyword>
<dbReference type="NCBIfam" id="TIGR00171">
    <property type="entry name" value="leuD"/>
    <property type="match status" value="1"/>
</dbReference>
<dbReference type="EMBL" id="JBHSPX010000009">
    <property type="protein sequence ID" value="MFC6067174.1"/>
    <property type="molecule type" value="Genomic_DNA"/>
</dbReference>
<sequence>MTEFSVHRGTAVPLRRSEIDTDQIIPGRFCKRVTRTGYADALFGNWRDEPGYILGRPEYQGATILITGPHFGIGSSREHAVWALQDHGFRAVVAPSFSDIFRGNALTCGLLPVQVPQRTVEAFWEAVEADPALPVTVDLERCVVHGGGVEASFPVEETARQRLLQGLDFIAATLEYDPDITAYESSRARWMPTTTVPPS</sequence>
<keyword evidence="7 10" id="KW-0028">Amino-acid biosynthesis</keyword>
<dbReference type="CDD" id="cd01577">
    <property type="entry name" value="IPMI_Swivel"/>
    <property type="match status" value="1"/>
</dbReference>
<dbReference type="PANTHER" id="PTHR43345:SF5">
    <property type="entry name" value="3-ISOPROPYLMALATE DEHYDRATASE SMALL SUBUNIT"/>
    <property type="match status" value="1"/>
</dbReference>
<dbReference type="InterPro" id="IPR004431">
    <property type="entry name" value="3-IsopropMal_deHydase_ssu"/>
</dbReference>
<comment type="subunit">
    <text evidence="5 10">Heterodimer of LeuC and LeuD.</text>
</comment>
<comment type="pathway">
    <text evidence="3 10">Amino-acid biosynthesis; L-leucine biosynthesis; L-leucine from 3-methyl-2-oxobutanoate: step 2/4.</text>
</comment>
<dbReference type="EC" id="4.2.1.33" evidence="10"/>
<proteinExistence type="inferred from homology"/>
<name>A0ABW1MTK9_9ACTN</name>
<evidence type="ECO:0000259" key="11">
    <source>
        <dbReference type="Pfam" id="PF00694"/>
    </source>
</evidence>
<keyword evidence="13" id="KW-1185">Reference proteome</keyword>
<dbReference type="InterPro" id="IPR000573">
    <property type="entry name" value="AconitaseA/IPMdHydase_ssu_swvl"/>
</dbReference>
<protein>
    <recommendedName>
        <fullName evidence="10">3-isopropylmalate dehydratase small subunit</fullName>
        <ecNumber evidence="10">4.2.1.33</ecNumber>
    </recommendedName>
    <alternativeName>
        <fullName evidence="10">Alpha-IPM isomerase</fullName>
        <shortName evidence="10">IPMI</shortName>
    </alternativeName>
    <alternativeName>
        <fullName evidence="10">Isopropylmalate isomerase</fullName>
    </alternativeName>
</protein>
<evidence type="ECO:0000256" key="5">
    <source>
        <dbReference type="ARBA" id="ARBA00011271"/>
    </source>
</evidence>
<organism evidence="12 13">
    <name type="scientific">Streptomyces ochraceiscleroticus</name>
    <dbReference type="NCBI Taxonomy" id="47761"/>
    <lineage>
        <taxon>Bacteria</taxon>
        <taxon>Bacillati</taxon>
        <taxon>Actinomycetota</taxon>
        <taxon>Actinomycetes</taxon>
        <taxon>Kitasatosporales</taxon>
        <taxon>Streptomycetaceae</taxon>
        <taxon>Streptomyces</taxon>
    </lineage>
</organism>
<comment type="similarity">
    <text evidence="4 10">Belongs to the LeuD family. LeuD type 1 subfamily.</text>
</comment>
<accession>A0ABW1MTK9</accession>
<keyword evidence="6 10" id="KW-0432">Leucine biosynthesis</keyword>
<evidence type="ECO:0000256" key="3">
    <source>
        <dbReference type="ARBA" id="ARBA00004729"/>
    </source>
</evidence>
<evidence type="ECO:0000256" key="6">
    <source>
        <dbReference type="ARBA" id="ARBA00022430"/>
    </source>
</evidence>
<dbReference type="InterPro" id="IPR050075">
    <property type="entry name" value="LeuD"/>
</dbReference>
<reference evidence="13" key="1">
    <citation type="journal article" date="2019" name="Int. J. Syst. Evol. Microbiol.">
        <title>The Global Catalogue of Microorganisms (GCM) 10K type strain sequencing project: providing services to taxonomists for standard genome sequencing and annotation.</title>
        <authorList>
            <consortium name="The Broad Institute Genomics Platform"/>
            <consortium name="The Broad Institute Genome Sequencing Center for Infectious Disease"/>
            <person name="Wu L."/>
            <person name="Ma J."/>
        </authorList>
    </citation>
    <scope>NUCLEOTIDE SEQUENCE [LARGE SCALE GENOMIC DNA]</scope>
    <source>
        <strain evidence="13">CGMCC 1.15180</strain>
    </source>
</reference>
<dbReference type="PANTHER" id="PTHR43345">
    <property type="entry name" value="3-ISOPROPYLMALATE DEHYDRATASE SMALL SUBUNIT 2-RELATED-RELATED"/>
    <property type="match status" value="1"/>
</dbReference>
<comment type="catalytic activity">
    <reaction evidence="1 10">
        <text>(2R,3S)-3-isopropylmalate = (2S)-2-isopropylmalate</text>
        <dbReference type="Rhea" id="RHEA:32287"/>
        <dbReference type="ChEBI" id="CHEBI:1178"/>
        <dbReference type="ChEBI" id="CHEBI:35121"/>
        <dbReference type="EC" id="4.2.1.33"/>
    </reaction>
</comment>
<evidence type="ECO:0000256" key="10">
    <source>
        <dbReference type="HAMAP-Rule" id="MF_01031"/>
    </source>
</evidence>
<dbReference type="HAMAP" id="MF_01031">
    <property type="entry name" value="LeuD_type1"/>
    <property type="match status" value="1"/>
</dbReference>
<evidence type="ECO:0000256" key="4">
    <source>
        <dbReference type="ARBA" id="ARBA00009845"/>
    </source>
</evidence>
<dbReference type="SUPFAM" id="SSF52016">
    <property type="entry name" value="LeuD/IlvD-like"/>
    <property type="match status" value="1"/>
</dbReference>
<dbReference type="InterPro" id="IPR033940">
    <property type="entry name" value="IPMI_Swivel"/>
</dbReference>
<feature type="domain" description="Aconitase A/isopropylmalate dehydratase small subunit swivel" evidence="11">
    <location>
        <begin position="2"/>
        <end position="117"/>
    </location>
</feature>
<dbReference type="GO" id="GO:0003861">
    <property type="term" value="F:3-isopropylmalate dehydratase activity"/>
    <property type="evidence" value="ECO:0007669"/>
    <property type="project" value="UniProtKB-EC"/>
</dbReference>
<evidence type="ECO:0000256" key="2">
    <source>
        <dbReference type="ARBA" id="ARBA00002695"/>
    </source>
</evidence>
<comment type="caution">
    <text evidence="12">The sequence shown here is derived from an EMBL/GenBank/DDBJ whole genome shotgun (WGS) entry which is preliminary data.</text>
</comment>
<dbReference type="Pfam" id="PF00694">
    <property type="entry name" value="Aconitase_C"/>
    <property type="match status" value="1"/>
</dbReference>
<dbReference type="NCBIfam" id="NF002458">
    <property type="entry name" value="PRK01641.1"/>
    <property type="match status" value="1"/>
</dbReference>
<evidence type="ECO:0000256" key="8">
    <source>
        <dbReference type="ARBA" id="ARBA00023239"/>
    </source>
</evidence>
<evidence type="ECO:0000256" key="9">
    <source>
        <dbReference type="ARBA" id="ARBA00023304"/>
    </source>
</evidence>
<evidence type="ECO:0000313" key="13">
    <source>
        <dbReference type="Proteomes" id="UP001596139"/>
    </source>
</evidence>
<gene>
    <name evidence="10 12" type="primary">leuD</name>
    <name evidence="12" type="ORF">ACFP4F_32160</name>
</gene>
<dbReference type="Proteomes" id="UP001596139">
    <property type="component" value="Unassembled WGS sequence"/>
</dbReference>
<evidence type="ECO:0000313" key="12">
    <source>
        <dbReference type="EMBL" id="MFC6067174.1"/>
    </source>
</evidence>
<dbReference type="InterPro" id="IPR015928">
    <property type="entry name" value="Aconitase/3IPM_dehydase_swvl"/>
</dbReference>
<keyword evidence="8 10" id="KW-0456">Lyase</keyword>
<comment type="function">
    <text evidence="2 10">Catalyzes the isomerization between 2-isopropylmalate and 3-isopropylmalate, via the formation of 2-isopropylmaleate.</text>
</comment>